<dbReference type="GO" id="GO:0005737">
    <property type="term" value="C:cytoplasm"/>
    <property type="evidence" value="ECO:0007669"/>
    <property type="project" value="TreeGrafter"/>
</dbReference>
<dbReference type="Gene3D" id="3.40.50.150">
    <property type="entry name" value="Vaccinia Virus protein VP39"/>
    <property type="match status" value="1"/>
</dbReference>
<dbReference type="InterPro" id="IPR002941">
    <property type="entry name" value="DNA_methylase_N4/N6"/>
</dbReference>
<evidence type="ECO:0000313" key="5">
    <source>
        <dbReference type="EMBL" id="NCN65543.1"/>
    </source>
</evidence>
<keyword evidence="2" id="KW-0808">Transferase</keyword>
<comment type="similarity">
    <text evidence="3">Belongs to the N(4)/N(6)-methyltransferase family.</text>
</comment>
<evidence type="ECO:0000313" key="7">
    <source>
        <dbReference type="Proteomes" id="UP000738826"/>
    </source>
</evidence>
<evidence type="ECO:0000256" key="1">
    <source>
        <dbReference type="ARBA" id="ARBA00022603"/>
    </source>
</evidence>
<dbReference type="SUPFAM" id="SSF53335">
    <property type="entry name" value="S-adenosyl-L-methionine-dependent methyltransferases"/>
    <property type="match status" value="1"/>
</dbReference>
<feature type="domain" description="DNA methylase N-4/N-6" evidence="4">
    <location>
        <begin position="58"/>
        <end position="352"/>
    </location>
</feature>
<dbReference type="GO" id="GO:0032259">
    <property type="term" value="P:methylation"/>
    <property type="evidence" value="ECO:0007669"/>
    <property type="project" value="UniProtKB-KW"/>
</dbReference>
<dbReference type="EC" id="2.1.1.113" evidence="3"/>
<organism evidence="6 7">
    <name type="scientific">Candidatus Altarchaeum hamiconexum</name>
    <dbReference type="NCBI Taxonomy" id="1803513"/>
    <lineage>
        <taxon>Archaea</taxon>
        <taxon>Candidatus Altarchaeota</taxon>
        <taxon>Candidatus Altiarchaeia</taxon>
        <taxon>Candidatus Altarchaeales</taxon>
        <taxon>Candidatus Altarchaeaceae</taxon>
        <taxon>Candidatus Altarchaeum</taxon>
    </lineage>
</organism>
<dbReference type="Pfam" id="PF01555">
    <property type="entry name" value="N6_N4_Mtase"/>
    <property type="match status" value="1"/>
</dbReference>
<keyword evidence="1 3" id="KW-0489">Methyltransferase</keyword>
<evidence type="ECO:0000313" key="6">
    <source>
        <dbReference type="EMBL" id="NCS92022.1"/>
    </source>
</evidence>
<evidence type="ECO:0000259" key="4">
    <source>
        <dbReference type="Pfam" id="PF01555"/>
    </source>
</evidence>
<dbReference type="PANTHER" id="PTHR13370:SF24">
    <property type="entry name" value="TYPE III RESTRICTION-MODIFICATION ENZYME STYLTI MOD SUBUNIT"/>
    <property type="match status" value="1"/>
</dbReference>
<dbReference type="EMBL" id="JAACVF010000159">
    <property type="protein sequence ID" value="NCN65543.1"/>
    <property type="molecule type" value="Genomic_DNA"/>
</dbReference>
<keyword evidence="3" id="KW-0949">S-adenosyl-L-methionine</keyword>
<dbReference type="GO" id="GO:0003677">
    <property type="term" value="F:DNA binding"/>
    <property type="evidence" value="ECO:0007669"/>
    <property type="project" value="InterPro"/>
</dbReference>
<dbReference type="AlphaFoldDB" id="A0A8J7YVP1"/>
<dbReference type="EMBL" id="JAACQH010000154">
    <property type="protein sequence ID" value="NCS92022.1"/>
    <property type="molecule type" value="Genomic_DNA"/>
</dbReference>
<accession>A0A8J7YVP1</accession>
<comment type="catalytic activity">
    <reaction evidence="3">
        <text>a 2'-deoxycytidine in DNA + S-adenosyl-L-methionine = an N(4)-methyl-2'-deoxycytidine in DNA + S-adenosyl-L-homocysteine + H(+)</text>
        <dbReference type="Rhea" id="RHEA:16857"/>
        <dbReference type="Rhea" id="RHEA-COMP:11369"/>
        <dbReference type="Rhea" id="RHEA-COMP:13674"/>
        <dbReference type="ChEBI" id="CHEBI:15378"/>
        <dbReference type="ChEBI" id="CHEBI:57856"/>
        <dbReference type="ChEBI" id="CHEBI:59789"/>
        <dbReference type="ChEBI" id="CHEBI:85452"/>
        <dbReference type="ChEBI" id="CHEBI:137933"/>
        <dbReference type="EC" id="2.1.1.113"/>
    </reaction>
</comment>
<dbReference type="PRINTS" id="PR00508">
    <property type="entry name" value="S21N4MTFRASE"/>
</dbReference>
<dbReference type="InterPro" id="IPR029063">
    <property type="entry name" value="SAM-dependent_MTases_sf"/>
</dbReference>
<evidence type="ECO:0000256" key="3">
    <source>
        <dbReference type="RuleBase" id="RU362026"/>
    </source>
</evidence>
<dbReference type="GO" id="GO:0008170">
    <property type="term" value="F:N-methyltransferase activity"/>
    <property type="evidence" value="ECO:0007669"/>
    <property type="project" value="InterPro"/>
</dbReference>
<evidence type="ECO:0000256" key="2">
    <source>
        <dbReference type="ARBA" id="ARBA00022679"/>
    </source>
</evidence>
<dbReference type="GO" id="GO:0009307">
    <property type="term" value="P:DNA restriction-modification system"/>
    <property type="evidence" value="ECO:0007669"/>
    <property type="project" value="UniProtKB-KW"/>
</dbReference>
<sequence length="389" mass="44350">MILNYEGKKSEKEILEGINPIILKSVSGNTKSKSKLIKGDNLTVMKYLIDKCGLKGNIDLVYIDPPFSTNNIFRMSKDKANTISRSNGDNIAYVDSLIGPEFLEFIRERLILLRELLSDKGSIYVHIDYKIGHYIKVLMDEIFGKKNFLNDLTRIKCNPKNFERKAYGNVKDMILFYSKTGSHIWNNPKASMTEEDIKRLFKKIDKDGRQYTTIPLHAPGETINGATGQPWKGMMPPKGRHWRCSPSELEELDKQGLIEWSKTGVPRKKIYADEKDGKKIQDILEFKDLQYPSYPTEKNLELLKLIVNASSNTDSIVLDCFCGSGTTLKAAQELGRNWIGIDKSEEAINVALKKLTSKQRTLTGEEKFEYLEQVNNPENTNIILNRDTP</sequence>
<keyword evidence="3" id="KW-0680">Restriction system</keyword>
<comment type="caution">
    <text evidence="6">The sequence shown here is derived from an EMBL/GenBank/DDBJ whole genome shotgun (WGS) entry which is preliminary data.</text>
</comment>
<dbReference type="InterPro" id="IPR001091">
    <property type="entry name" value="RM_Methyltransferase"/>
</dbReference>
<gene>
    <name evidence="6" type="ORF">GW779_06470</name>
    <name evidence="5" type="ORF">GW910_05755</name>
</gene>
<dbReference type="GO" id="GO:0015667">
    <property type="term" value="F:site-specific DNA-methyltransferase (cytosine-N4-specific) activity"/>
    <property type="evidence" value="ECO:0007669"/>
    <property type="project" value="UniProtKB-EC"/>
</dbReference>
<name>A0A8J7YVP1_9ARCH</name>
<dbReference type="CDD" id="cd02440">
    <property type="entry name" value="AdoMet_MTases"/>
    <property type="match status" value="1"/>
</dbReference>
<reference evidence="6" key="1">
    <citation type="submission" date="2019-11" db="EMBL/GenBank/DDBJ databases">
        <title>Lipid analysis of CO2-rich subsurface aquifers suggests an autotrophy-based deep biosphere with lysolipids enriched in CPR bacteria.</title>
        <authorList>
            <person name="Probst A.J."/>
            <person name="Elling F.J."/>
            <person name="Castelle C.J."/>
            <person name="Zhu Q."/>
            <person name="Elvert M."/>
            <person name="Birarda G."/>
            <person name="Holman H.-Y."/>
            <person name="Lane K.R."/>
            <person name="Ladd B."/>
            <person name="Ryan M.C."/>
            <person name="Woyke T."/>
            <person name="Hinrichs K.-U."/>
            <person name="Banfield J.F."/>
        </authorList>
    </citation>
    <scope>NUCLEOTIDE SEQUENCE</scope>
    <source>
        <strain evidence="5">CG_2015-01_33_1645</strain>
        <strain evidence="6">CG_2015-04_33_537</strain>
    </source>
</reference>
<proteinExistence type="inferred from homology"/>
<protein>
    <recommendedName>
        <fullName evidence="3">Type II methyltransferase</fullName>
        <ecNumber evidence="3">2.1.1.113</ecNumber>
    </recommendedName>
    <alternativeName>
        <fullName evidence="3">N-4 cytosine-specific methyltransferase</fullName>
    </alternativeName>
</protein>
<dbReference type="Proteomes" id="UP000768163">
    <property type="component" value="Unassembled WGS sequence"/>
</dbReference>
<dbReference type="Proteomes" id="UP000738826">
    <property type="component" value="Unassembled WGS sequence"/>
</dbReference>
<dbReference type="PANTHER" id="PTHR13370">
    <property type="entry name" value="RNA METHYLASE-RELATED"/>
    <property type="match status" value="1"/>
</dbReference>